<dbReference type="Pfam" id="PF05577">
    <property type="entry name" value="Peptidase_S28"/>
    <property type="match status" value="1"/>
</dbReference>
<comment type="caution">
    <text evidence="6">The sequence shown here is derived from an EMBL/GenBank/DDBJ whole genome shotgun (WGS) entry which is preliminary data.</text>
</comment>
<reference evidence="6" key="1">
    <citation type="submission" date="2020-03" db="EMBL/GenBank/DDBJ databases">
        <title>Castanea mollissima Vanexum genome sequencing.</title>
        <authorList>
            <person name="Staton M."/>
        </authorList>
    </citation>
    <scope>NUCLEOTIDE SEQUENCE</scope>
    <source>
        <tissue evidence="6">Leaf</tissue>
    </source>
</reference>
<dbReference type="Gene3D" id="3.40.50.1820">
    <property type="entry name" value="alpha/beta hydrolase"/>
    <property type="match status" value="1"/>
</dbReference>
<evidence type="ECO:0000256" key="3">
    <source>
        <dbReference type="ARBA" id="ARBA00022729"/>
    </source>
</evidence>
<dbReference type="OrthoDB" id="2130629at2759"/>
<protein>
    <recommendedName>
        <fullName evidence="8">Lysosomal Pro-X carboxypeptidase</fullName>
    </recommendedName>
</protein>
<keyword evidence="3" id="KW-0732">Signal</keyword>
<dbReference type="GO" id="GO:0008239">
    <property type="term" value="F:dipeptidyl-peptidase activity"/>
    <property type="evidence" value="ECO:0007669"/>
    <property type="project" value="TreeGrafter"/>
</dbReference>
<evidence type="ECO:0000256" key="2">
    <source>
        <dbReference type="ARBA" id="ARBA00022670"/>
    </source>
</evidence>
<keyword evidence="4" id="KW-0378">Hydrolase</keyword>
<dbReference type="PANTHER" id="PTHR11010:SF96">
    <property type="entry name" value="LYSOSOMAL PRO-X CARBOXYPEPTIDASE-LIKE ISOFORM X1"/>
    <property type="match status" value="1"/>
</dbReference>
<dbReference type="Proteomes" id="UP000737018">
    <property type="component" value="Unassembled WGS sequence"/>
</dbReference>
<dbReference type="AlphaFoldDB" id="A0A8J4R5E3"/>
<evidence type="ECO:0000256" key="5">
    <source>
        <dbReference type="ARBA" id="ARBA00023180"/>
    </source>
</evidence>
<accession>A0A8J4R5E3</accession>
<organism evidence="6 7">
    <name type="scientific">Castanea mollissima</name>
    <name type="common">Chinese chestnut</name>
    <dbReference type="NCBI Taxonomy" id="60419"/>
    <lineage>
        <taxon>Eukaryota</taxon>
        <taxon>Viridiplantae</taxon>
        <taxon>Streptophyta</taxon>
        <taxon>Embryophyta</taxon>
        <taxon>Tracheophyta</taxon>
        <taxon>Spermatophyta</taxon>
        <taxon>Magnoliopsida</taxon>
        <taxon>eudicotyledons</taxon>
        <taxon>Gunneridae</taxon>
        <taxon>Pentapetalae</taxon>
        <taxon>rosids</taxon>
        <taxon>fabids</taxon>
        <taxon>Fagales</taxon>
        <taxon>Fagaceae</taxon>
        <taxon>Castanea</taxon>
    </lineage>
</organism>
<dbReference type="GO" id="GO:0070008">
    <property type="term" value="F:serine-type exopeptidase activity"/>
    <property type="evidence" value="ECO:0007669"/>
    <property type="project" value="InterPro"/>
</dbReference>
<evidence type="ECO:0000313" key="6">
    <source>
        <dbReference type="EMBL" id="KAF3957968.1"/>
    </source>
</evidence>
<sequence>MVIPIGRGNDTMFEPDPFILSSYIEQCKSIYGVPPRPHWVTSYYGGHDIKLILQRFGSNIIFSNGLRDPYSTGGVLDNISDTIVAVSTVNGSHCLDILFAKESDPDWLVMQRKVEVRIIEQWITKYYADLLAYKK</sequence>
<keyword evidence="2" id="KW-0645">Protease</keyword>
<keyword evidence="5" id="KW-0325">Glycoprotein</keyword>
<evidence type="ECO:0000256" key="4">
    <source>
        <dbReference type="ARBA" id="ARBA00022801"/>
    </source>
</evidence>
<evidence type="ECO:0008006" key="8">
    <source>
        <dbReference type="Google" id="ProtNLM"/>
    </source>
</evidence>
<dbReference type="EMBL" id="JRKL02002677">
    <property type="protein sequence ID" value="KAF3957968.1"/>
    <property type="molecule type" value="Genomic_DNA"/>
</dbReference>
<dbReference type="InterPro" id="IPR008758">
    <property type="entry name" value="Peptidase_S28"/>
</dbReference>
<proteinExistence type="inferred from homology"/>
<dbReference type="InterPro" id="IPR029058">
    <property type="entry name" value="AB_hydrolase_fold"/>
</dbReference>
<dbReference type="GO" id="GO:0006508">
    <property type="term" value="P:proteolysis"/>
    <property type="evidence" value="ECO:0007669"/>
    <property type="project" value="UniProtKB-KW"/>
</dbReference>
<keyword evidence="7" id="KW-1185">Reference proteome</keyword>
<dbReference type="PANTHER" id="PTHR11010">
    <property type="entry name" value="PROTEASE S28 PRO-X CARBOXYPEPTIDASE-RELATED"/>
    <property type="match status" value="1"/>
</dbReference>
<evidence type="ECO:0000313" key="7">
    <source>
        <dbReference type="Proteomes" id="UP000737018"/>
    </source>
</evidence>
<comment type="similarity">
    <text evidence="1">Belongs to the peptidase S28 family.</text>
</comment>
<evidence type="ECO:0000256" key="1">
    <source>
        <dbReference type="ARBA" id="ARBA00011079"/>
    </source>
</evidence>
<name>A0A8J4R5E3_9ROSI</name>
<gene>
    <name evidence="6" type="ORF">CMV_017069</name>
</gene>